<evidence type="ECO:0000313" key="1">
    <source>
        <dbReference type="EMBL" id="JAD67531.1"/>
    </source>
</evidence>
<organism evidence="1">
    <name type="scientific">Arundo donax</name>
    <name type="common">Giant reed</name>
    <name type="synonym">Donax arundinaceus</name>
    <dbReference type="NCBI Taxonomy" id="35708"/>
    <lineage>
        <taxon>Eukaryota</taxon>
        <taxon>Viridiplantae</taxon>
        <taxon>Streptophyta</taxon>
        <taxon>Embryophyta</taxon>
        <taxon>Tracheophyta</taxon>
        <taxon>Spermatophyta</taxon>
        <taxon>Magnoliopsida</taxon>
        <taxon>Liliopsida</taxon>
        <taxon>Poales</taxon>
        <taxon>Poaceae</taxon>
        <taxon>PACMAD clade</taxon>
        <taxon>Arundinoideae</taxon>
        <taxon>Arundineae</taxon>
        <taxon>Arundo</taxon>
    </lineage>
</organism>
<protein>
    <submittedName>
        <fullName evidence="1">Uncharacterized protein</fullName>
    </submittedName>
</protein>
<name>A0A0A9BW63_ARUDO</name>
<reference evidence="1" key="2">
    <citation type="journal article" date="2015" name="Data Brief">
        <title>Shoot transcriptome of the giant reed, Arundo donax.</title>
        <authorList>
            <person name="Barrero R.A."/>
            <person name="Guerrero F.D."/>
            <person name="Moolhuijzen P."/>
            <person name="Goolsby J.A."/>
            <person name="Tidwell J."/>
            <person name="Bellgard S.E."/>
            <person name="Bellgard M.I."/>
        </authorList>
    </citation>
    <scope>NUCLEOTIDE SEQUENCE</scope>
    <source>
        <tissue evidence="1">Shoot tissue taken approximately 20 cm above the soil surface</tissue>
    </source>
</reference>
<reference evidence="1" key="1">
    <citation type="submission" date="2014-09" db="EMBL/GenBank/DDBJ databases">
        <authorList>
            <person name="Magalhaes I.L.F."/>
            <person name="Oliveira U."/>
            <person name="Santos F.R."/>
            <person name="Vidigal T.H.D.A."/>
            <person name="Brescovit A.D."/>
            <person name="Santos A.J."/>
        </authorList>
    </citation>
    <scope>NUCLEOTIDE SEQUENCE</scope>
    <source>
        <tissue evidence="1">Shoot tissue taken approximately 20 cm above the soil surface</tissue>
    </source>
</reference>
<sequence length="41" mass="4595">MSEHLSPLFLLLNDWAQEHCVNLQDVSLQVNHGVPLLLLAS</sequence>
<accession>A0A0A9BW63</accession>
<dbReference type="AlphaFoldDB" id="A0A0A9BW63"/>
<proteinExistence type="predicted"/>
<dbReference type="EMBL" id="GBRH01230364">
    <property type="protein sequence ID" value="JAD67531.1"/>
    <property type="molecule type" value="Transcribed_RNA"/>
</dbReference>